<dbReference type="Gene3D" id="3.20.20.140">
    <property type="entry name" value="Metal-dependent hydrolases"/>
    <property type="match status" value="1"/>
</dbReference>
<dbReference type="GO" id="GO:0070573">
    <property type="term" value="F:metallodipeptidase activity"/>
    <property type="evidence" value="ECO:0007669"/>
    <property type="project" value="InterPro"/>
</dbReference>
<dbReference type="STRING" id="394096.DB31_2526"/>
<dbReference type="PROSITE" id="PS51365">
    <property type="entry name" value="RENAL_DIPEPTIDASE_2"/>
    <property type="match status" value="1"/>
</dbReference>
<dbReference type="PANTHER" id="PTHR10443:SF12">
    <property type="entry name" value="DIPEPTIDASE"/>
    <property type="match status" value="1"/>
</dbReference>
<gene>
    <name evidence="1" type="ORF">DB31_2526</name>
</gene>
<dbReference type="SUPFAM" id="SSF51556">
    <property type="entry name" value="Metallo-dependent hydrolases"/>
    <property type="match status" value="1"/>
</dbReference>
<accession>A0A085W7U5</accession>
<dbReference type="InterPro" id="IPR032466">
    <property type="entry name" value="Metal_Hydrolase"/>
</dbReference>
<dbReference type="EMBL" id="JMCB01000016">
    <property type="protein sequence ID" value="KFE63758.1"/>
    <property type="molecule type" value="Genomic_DNA"/>
</dbReference>
<dbReference type="AlphaFoldDB" id="A0A085W7U5"/>
<name>A0A085W7U5_9BACT</name>
<dbReference type="GO" id="GO:0006508">
    <property type="term" value="P:proteolysis"/>
    <property type="evidence" value="ECO:0007669"/>
    <property type="project" value="InterPro"/>
</dbReference>
<dbReference type="InterPro" id="IPR008257">
    <property type="entry name" value="Pept_M19"/>
</dbReference>
<protein>
    <submittedName>
        <fullName evidence="1">Microsomal dipeptidase</fullName>
    </submittedName>
</protein>
<keyword evidence="2" id="KW-1185">Reference proteome</keyword>
<evidence type="ECO:0000313" key="2">
    <source>
        <dbReference type="Proteomes" id="UP000028725"/>
    </source>
</evidence>
<comment type="caution">
    <text evidence="1">The sequence shown here is derived from an EMBL/GenBank/DDBJ whole genome shotgun (WGS) entry which is preliminary data.</text>
</comment>
<dbReference type="PATRIC" id="fig|394096.3.peg.6859"/>
<dbReference type="PANTHER" id="PTHR10443">
    <property type="entry name" value="MICROSOMAL DIPEPTIDASE"/>
    <property type="match status" value="1"/>
</dbReference>
<reference evidence="1 2" key="1">
    <citation type="submission" date="2014-04" db="EMBL/GenBank/DDBJ databases">
        <title>Genome assembly of Hyalangium minutum DSM 14724.</title>
        <authorList>
            <person name="Sharma G."/>
            <person name="Subramanian S."/>
        </authorList>
    </citation>
    <scope>NUCLEOTIDE SEQUENCE [LARGE SCALE GENOMIC DNA]</scope>
    <source>
        <strain evidence="1 2">DSM 14724</strain>
    </source>
</reference>
<evidence type="ECO:0000313" key="1">
    <source>
        <dbReference type="EMBL" id="KFE63758.1"/>
    </source>
</evidence>
<dbReference type="Pfam" id="PF01244">
    <property type="entry name" value="Peptidase_M19"/>
    <property type="match status" value="1"/>
</dbReference>
<dbReference type="Proteomes" id="UP000028725">
    <property type="component" value="Unassembled WGS sequence"/>
</dbReference>
<organism evidence="1 2">
    <name type="scientific">Hyalangium minutum</name>
    <dbReference type="NCBI Taxonomy" id="394096"/>
    <lineage>
        <taxon>Bacteria</taxon>
        <taxon>Pseudomonadati</taxon>
        <taxon>Myxococcota</taxon>
        <taxon>Myxococcia</taxon>
        <taxon>Myxococcales</taxon>
        <taxon>Cystobacterineae</taxon>
        <taxon>Archangiaceae</taxon>
        <taxon>Hyalangium</taxon>
    </lineage>
</organism>
<sequence length="295" mass="32281">MGNGQGRYTEALEVLALCSGIIANNPDLLMTILRGSDLGVAKRSKRLGIIYNLQDTTALETDLSRVLTLRRAGVRVIQLTYNKRNLCGDGALEPANAGLSDFGRQVIAELEKHKVLLNLSHGGQRTRADAIAEAKAPPAITHTGCRDLVDNPRNVYDSELRALANKGGVVGIYFMPFLRESGMAHAEDVIRHLEHAVKVCGEDNVGIGTDGGLSALVMDDKARERQRQFYEDRKAQGIAAPGKAADVFNIVAEYNAPRRMETLAQDLSRRGWSQKRIEKVLGGNFARLFTEVWGS</sequence>
<proteinExistence type="predicted"/>